<evidence type="ECO:0000256" key="10">
    <source>
        <dbReference type="ARBA" id="ARBA00049187"/>
    </source>
</evidence>
<evidence type="ECO:0000256" key="7">
    <source>
        <dbReference type="ARBA" id="ARBA00023027"/>
    </source>
</evidence>
<gene>
    <name evidence="17" type="ORF">caldi_33740</name>
</gene>
<dbReference type="InterPro" id="IPR001100">
    <property type="entry name" value="Pyr_nuc-diS_OxRdtase"/>
</dbReference>
<keyword evidence="12" id="KW-0547">Nucleotide-binding</keyword>
<dbReference type="InterPro" id="IPR012999">
    <property type="entry name" value="Pyr_OxRdtase_I_AS"/>
</dbReference>
<dbReference type="InterPro" id="IPR016156">
    <property type="entry name" value="FAD/NAD-linked_Rdtase_dimer_sf"/>
</dbReference>
<accession>A0AA35GBF8</accession>
<keyword evidence="5 12" id="KW-0274">FAD</keyword>
<dbReference type="Pfam" id="PF02852">
    <property type="entry name" value="Pyr_redox_dim"/>
    <property type="match status" value="1"/>
</dbReference>
<comment type="catalytic activity">
    <reaction evidence="10 14">
        <text>N(6)-[(R)-dihydrolipoyl]-L-lysyl-[protein] + NAD(+) = N(6)-[(R)-lipoyl]-L-lysyl-[protein] + NADH + H(+)</text>
        <dbReference type="Rhea" id="RHEA:15045"/>
        <dbReference type="Rhea" id="RHEA-COMP:10474"/>
        <dbReference type="Rhea" id="RHEA-COMP:10475"/>
        <dbReference type="ChEBI" id="CHEBI:15378"/>
        <dbReference type="ChEBI" id="CHEBI:57540"/>
        <dbReference type="ChEBI" id="CHEBI:57945"/>
        <dbReference type="ChEBI" id="CHEBI:83099"/>
        <dbReference type="ChEBI" id="CHEBI:83100"/>
        <dbReference type="EC" id="1.8.1.4"/>
    </reaction>
</comment>
<dbReference type="Gene3D" id="3.30.390.30">
    <property type="match status" value="1"/>
</dbReference>
<comment type="similarity">
    <text evidence="1 14">Belongs to the class-I pyridine nucleotide-disulfide oxidoreductase family.</text>
</comment>
<dbReference type="PROSITE" id="PS00076">
    <property type="entry name" value="PYRIDINE_REDOX_1"/>
    <property type="match status" value="1"/>
</dbReference>
<feature type="domain" description="FAD/NAD(P)-binding" evidence="16">
    <location>
        <begin position="11"/>
        <end position="327"/>
    </location>
</feature>
<dbReference type="EC" id="1.8.1.4" evidence="2 14"/>
<evidence type="ECO:0000313" key="18">
    <source>
        <dbReference type="Proteomes" id="UP001163687"/>
    </source>
</evidence>
<reference evidence="17" key="1">
    <citation type="submission" date="2022-03" db="EMBL/GenBank/DDBJ databases">
        <title>Complete genome sequence of Caldinitratiruptor microaerophilus.</title>
        <authorList>
            <person name="Mukaiyama R."/>
            <person name="Nishiyama T."/>
            <person name="Ueda K."/>
        </authorList>
    </citation>
    <scope>NUCLEOTIDE SEQUENCE</scope>
    <source>
        <strain evidence="17">JCM 16183</strain>
    </source>
</reference>
<dbReference type="InterPro" id="IPR036188">
    <property type="entry name" value="FAD/NAD-bd_sf"/>
</dbReference>
<comment type="miscellaneous">
    <text evidence="14">The active site is a redox-active disulfide bond.</text>
</comment>
<evidence type="ECO:0000259" key="16">
    <source>
        <dbReference type="Pfam" id="PF07992"/>
    </source>
</evidence>
<evidence type="ECO:0000256" key="2">
    <source>
        <dbReference type="ARBA" id="ARBA00012608"/>
    </source>
</evidence>
<evidence type="ECO:0000313" key="17">
    <source>
        <dbReference type="EMBL" id="BDG62284.1"/>
    </source>
</evidence>
<dbReference type="GO" id="GO:0004148">
    <property type="term" value="F:dihydrolipoyl dehydrogenase (NADH) activity"/>
    <property type="evidence" value="ECO:0007669"/>
    <property type="project" value="UniProtKB-EC"/>
</dbReference>
<feature type="binding site" evidence="12">
    <location>
        <position position="207"/>
    </location>
    <ligand>
        <name>NAD(+)</name>
        <dbReference type="ChEBI" id="CHEBI:57540"/>
    </ligand>
</feature>
<evidence type="ECO:0000256" key="12">
    <source>
        <dbReference type="PIRSR" id="PIRSR000350-3"/>
    </source>
</evidence>
<keyword evidence="18" id="KW-1185">Reference proteome</keyword>
<keyword evidence="8" id="KW-1015">Disulfide bond</keyword>
<sequence length="474" mass="49587">MVMGSLRTRTEVLIIGGGTGGYIAAEHAAKLGKEVTLVEADKLGGTCLHHGCIPSKALISSADLVHRLRAAEDRGIVAAEIRVDGRKLQEWKQKVLNRLESGIKTLMKGADVNVVHGRARLTGPREAVVEGPDGVQTFTFEQCIVATGSVAAGLPHLPFDGERVLDAAAALDLAEPPGRLVVVGGGYIGLELGILYRKLGSEVTVVEATGQLLPGTDPDLVNVLMRKLRRLGVTVHRNARAGTLTDAGLEVQLEDGRAEVLPADKVLVAVGRRPNTEGLGLEAAGVALDERGFVRVDEQCRTRVPHIFAIGDVAGGPLLAHKAGHQGRVAAEVIAGRPSACDWAAVPAVVFTDPEIAWAGLSESEARERGYEVAVGKFLYTASGRALTLGETDGLVKVVADRNTGLVLGIHLCGPEVSELAAEATLALEMGAVVEDLASTIHPHPTLSEGIAEASLALAREAMAAAAREVARAR</sequence>
<dbReference type="InterPro" id="IPR023753">
    <property type="entry name" value="FAD/NAD-binding_dom"/>
</dbReference>
<evidence type="ECO:0000256" key="11">
    <source>
        <dbReference type="PIRSR" id="PIRSR000350-2"/>
    </source>
</evidence>
<evidence type="ECO:0000256" key="14">
    <source>
        <dbReference type="RuleBase" id="RU003692"/>
    </source>
</evidence>
<dbReference type="PIRSF" id="PIRSF000350">
    <property type="entry name" value="Mercury_reductase_MerA"/>
    <property type="match status" value="1"/>
</dbReference>
<dbReference type="PRINTS" id="PR00368">
    <property type="entry name" value="FADPNR"/>
</dbReference>
<keyword evidence="7 12" id="KW-0520">NAD</keyword>
<evidence type="ECO:0000256" key="8">
    <source>
        <dbReference type="ARBA" id="ARBA00023157"/>
    </source>
</evidence>
<dbReference type="GO" id="GO:0005737">
    <property type="term" value="C:cytoplasm"/>
    <property type="evidence" value="ECO:0007669"/>
    <property type="project" value="UniProtKB-ARBA"/>
</dbReference>
<dbReference type="SUPFAM" id="SSF55424">
    <property type="entry name" value="FAD/NAD-linked reductases, dimerisation (C-terminal) domain"/>
    <property type="match status" value="1"/>
</dbReference>
<dbReference type="InterPro" id="IPR050151">
    <property type="entry name" value="Class-I_Pyr_Nuc-Dis_Oxidored"/>
</dbReference>
<keyword evidence="6 14" id="KW-0560">Oxidoreductase</keyword>
<dbReference type="FunFam" id="3.30.390.30:FF:000001">
    <property type="entry name" value="Dihydrolipoyl dehydrogenase"/>
    <property type="match status" value="1"/>
</dbReference>
<comment type="cofactor">
    <cofactor evidence="12 14">
        <name>FAD</name>
        <dbReference type="ChEBI" id="CHEBI:57692"/>
    </cofactor>
    <text evidence="12 14">Binds 1 FAD per subunit.</text>
</comment>
<feature type="binding site" evidence="12">
    <location>
        <position position="312"/>
    </location>
    <ligand>
        <name>FAD</name>
        <dbReference type="ChEBI" id="CHEBI:57692"/>
    </ligand>
</feature>
<dbReference type="Proteomes" id="UP001163687">
    <property type="component" value="Chromosome"/>
</dbReference>
<dbReference type="GO" id="GO:0006103">
    <property type="term" value="P:2-oxoglutarate metabolic process"/>
    <property type="evidence" value="ECO:0007669"/>
    <property type="project" value="TreeGrafter"/>
</dbReference>
<feature type="binding site" evidence="12">
    <location>
        <position position="271"/>
    </location>
    <ligand>
        <name>NAD(+)</name>
        <dbReference type="ChEBI" id="CHEBI:57540"/>
    </ligand>
</feature>
<dbReference type="PANTHER" id="PTHR22912">
    <property type="entry name" value="DISULFIDE OXIDOREDUCTASE"/>
    <property type="match status" value="1"/>
</dbReference>
<dbReference type="EMBL" id="AP025628">
    <property type="protein sequence ID" value="BDG62284.1"/>
    <property type="molecule type" value="Genomic_DNA"/>
</dbReference>
<organism evidence="17 18">
    <name type="scientific">Caldinitratiruptor microaerophilus</name>
    <dbReference type="NCBI Taxonomy" id="671077"/>
    <lineage>
        <taxon>Bacteria</taxon>
        <taxon>Bacillati</taxon>
        <taxon>Bacillota</taxon>
        <taxon>Clostridia</taxon>
        <taxon>Eubacteriales</taxon>
        <taxon>Symbiobacteriaceae</taxon>
        <taxon>Caldinitratiruptor</taxon>
    </lineage>
</organism>
<feature type="active site" description="Proton acceptor" evidence="11">
    <location>
        <position position="444"/>
    </location>
</feature>
<evidence type="ECO:0000256" key="3">
    <source>
        <dbReference type="ARBA" id="ARBA00016961"/>
    </source>
</evidence>
<dbReference type="GO" id="GO:0050660">
    <property type="term" value="F:flavin adenine dinucleotide binding"/>
    <property type="evidence" value="ECO:0007669"/>
    <property type="project" value="InterPro"/>
</dbReference>
<proteinExistence type="inferred from homology"/>
<feature type="binding site" evidence="12">
    <location>
        <begin position="184"/>
        <end position="191"/>
    </location>
    <ligand>
        <name>NAD(+)</name>
        <dbReference type="ChEBI" id="CHEBI:57540"/>
    </ligand>
</feature>
<evidence type="ECO:0000256" key="1">
    <source>
        <dbReference type="ARBA" id="ARBA00007532"/>
    </source>
</evidence>
<dbReference type="KEGG" id="cmic:caldi_33740"/>
<evidence type="ECO:0000256" key="6">
    <source>
        <dbReference type="ARBA" id="ARBA00023002"/>
    </source>
</evidence>
<keyword evidence="4 14" id="KW-0285">Flavoprotein</keyword>
<evidence type="ECO:0000259" key="15">
    <source>
        <dbReference type="Pfam" id="PF02852"/>
    </source>
</evidence>
<dbReference type="SUPFAM" id="SSF51905">
    <property type="entry name" value="FAD/NAD(P)-binding domain"/>
    <property type="match status" value="1"/>
</dbReference>
<evidence type="ECO:0000256" key="13">
    <source>
        <dbReference type="PIRSR" id="PIRSR000350-4"/>
    </source>
</evidence>
<dbReference type="PRINTS" id="PR00411">
    <property type="entry name" value="PNDRDTASEI"/>
</dbReference>
<name>A0AA35GBF8_9FIRM</name>
<dbReference type="NCBIfam" id="TIGR01350">
    <property type="entry name" value="lipoamide_DH"/>
    <property type="match status" value="1"/>
</dbReference>
<protein>
    <recommendedName>
        <fullName evidence="3 14">Dihydrolipoyl dehydrogenase</fullName>
        <ecNumber evidence="2 14">1.8.1.4</ecNumber>
    </recommendedName>
</protein>
<dbReference type="Gene3D" id="3.50.50.60">
    <property type="entry name" value="FAD/NAD(P)-binding domain"/>
    <property type="match status" value="2"/>
</dbReference>
<evidence type="ECO:0000256" key="4">
    <source>
        <dbReference type="ARBA" id="ARBA00022630"/>
    </source>
</evidence>
<evidence type="ECO:0000256" key="9">
    <source>
        <dbReference type="ARBA" id="ARBA00023284"/>
    </source>
</evidence>
<dbReference type="InterPro" id="IPR004099">
    <property type="entry name" value="Pyr_nucl-diS_OxRdtase_dimer"/>
</dbReference>
<dbReference type="InterPro" id="IPR006258">
    <property type="entry name" value="Lipoamide_DH"/>
</dbReference>
<keyword evidence="9 14" id="KW-0676">Redox-active center</keyword>
<feature type="binding site" evidence="12">
    <location>
        <begin position="147"/>
        <end position="149"/>
    </location>
    <ligand>
        <name>FAD</name>
        <dbReference type="ChEBI" id="CHEBI:57692"/>
    </ligand>
</feature>
<dbReference type="Pfam" id="PF07992">
    <property type="entry name" value="Pyr_redox_2"/>
    <property type="match status" value="1"/>
</dbReference>
<feature type="domain" description="Pyridine nucleotide-disulphide oxidoreductase dimerisation" evidence="15">
    <location>
        <begin position="346"/>
        <end position="454"/>
    </location>
</feature>
<feature type="disulfide bond" description="Redox-active" evidence="13">
    <location>
        <begin position="47"/>
        <end position="52"/>
    </location>
</feature>
<feature type="binding site" evidence="12">
    <location>
        <position position="56"/>
    </location>
    <ligand>
        <name>FAD</name>
        <dbReference type="ChEBI" id="CHEBI:57692"/>
    </ligand>
</feature>
<dbReference type="PANTHER" id="PTHR22912:SF151">
    <property type="entry name" value="DIHYDROLIPOYL DEHYDROGENASE, MITOCHONDRIAL"/>
    <property type="match status" value="1"/>
</dbReference>
<evidence type="ECO:0000256" key="5">
    <source>
        <dbReference type="ARBA" id="ARBA00022827"/>
    </source>
</evidence>
<dbReference type="AlphaFoldDB" id="A0AA35GBF8"/>